<evidence type="ECO:0000313" key="3">
    <source>
        <dbReference type="EMBL" id="KUJ08171.1"/>
    </source>
</evidence>
<dbReference type="GO" id="GO:0016491">
    <property type="term" value="F:oxidoreductase activity"/>
    <property type="evidence" value="ECO:0007669"/>
    <property type="project" value="TreeGrafter"/>
</dbReference>
<dbReference type="SUPFAM" id="SSF51735">
    <property type="entry name" value="NAD(P)-binding Rossmann-fold domains"/>
    <property type="match status" value="1"/>
</dbReference>
<dbReference type="GeneID" id="28828677"/>
<proteinExistence type="inferred from homology"/>
<accession>A0A132B755</accession>
<dbReference type="InterPro" id="IPR002347">
    <property type="entry name" value="SDR_fam"/>
</dbReference>
<organism evidence="3 4">
    <name type="scientific">Mollisia scopiformis</name>
    <name type="common">Conifer needle endophyte fungus</name>
    <name type="synonym">Phialocephala scopiformis</name>
    <dbReference type="NCBI Taxonomy" id="149040"/>
    <lineage>
        <taxon>Eukaryota</taxon>
        <taxon>Fungi</taxon>
        <taxon>Dikarya</taxon>
        <taxon>Ascomycota</taxon>
        <taxon>Pezizomycotina</taxon>
        <taxon>Leotiomycetes</taxon>
        <taxon>Helotiales</taxon>
        <taxon>Mollisiaceae</taxon>
        <taxon>Mollisia</taxon>
    </lineage>
</organism>
<gene>
    <name evidence="3" type="ORF">LY89DRAFT_725107</name>
</gene>
<dbReference type="Pfam" id="PF00106">
    <property type="entry name" value="adh_short"/>
    <property type="match status" value="1"/>
</dbReference>
<dbReference type="OrthoDB" id="5296at2759"/>
<dbReference type="Gene3D" id="3.40.50.720">
    <property type="entry name" value="NAD(P)-binding Rossmann-like Domain"/>
    <property type="match status" value="1"/>
</dbReference>
<reference evidence="3 4" key="1">
    <citation type="submission" date="2015-10" db="EMBL/GenBank/DDBJ databases">
        <title>Full genome of DAOMC 229536 Phialocephala scopiformis, a fungal endophyte of spruce producing the potent anti-insectan compound rugulosin.</title>
        <authorList>
            <consortium name="DOE Joint Genome Institute"/>
            <person name="Walker A.K."/>
            <person name="Frasz S.L."/>
            <person name="Seifert K.A."/>
            <person name="Miller J.D."/>
            <person name="Mondo S.J."/>
            <person name="Labutti K."/>
            <person name="Lipzen A."/>
            <person name="Dockter R."/>
            <person name="Kennedy M."/>
            <person name="Grigoriev I.V."/>
            <person name="Spatafora J.W."/>
        </authorList>
    </citation>
    <scope>NUCLEOTIDE SEQUENCE [LARGE SCALE GENOMIC DNA]</scope>
    <source>
        <strain evidence="3 4">CBS 120377</strain>
    </source>
</reference>
<dbReference type="CDD" id="cd05325">
    <property type="entry name" value="carb_red_sniffer_like_SDR_c"/>
    <property type="match status" value="1"/>
</dbReference>
<keyword evidence="4" id="KW-1185">Reference proteome</keyword>
<name>A0A132B755_MOLSC</name>
<evidence type="ECO:0000256" key="1">
    <source>
        <dbReference type="ARBA" id="ARBA00006484"/>
    </source>
</evidence>
<sequence length="253" mass="26747">MTSYLITGCSRGIGLELATQLASSSDVSTIFATARKESPALKDLIQKSNGRVVLIHLEATDSSSIKQAAVDVKKALGGNGLDVLINNAGIQDYTPKGPSTMSADDMTNIFSTNVIAVHLITQAFLPLLEKGNLKKIVNVTSTLGSIGLAGTFLQAPTPAYKISKAALNMLTVQYAYQQADAGFTIFCISPGWLKTDLGGVDYADLEVGVGAKAVLDKVSAATKNDNGTFMNIHVKEYENAEGANIYDGKNPPW</sequence>
<dbReference type="PRINTS" id="PR00081">
    <property type="entry name" value="GDHRDH"/>
</dbReference>
<dbReference type="PANTHER" id="PTHR43544:SF36">
    <property type="entry name" value="CHAIN OXIDOREDUCTASE (CSGA), PUTATIVE (AFU_ORTHOLOGUE AFUA_4G00910)-RELATED"/>
    <property type="match status" value="1"/>
</dbReference>
<dbReference type="EMBL" id="KQ947436">
    <property type="protein sequence ID" value="KUJ08171.1"/>
    <property type="molecule type" value="Genomic_DNA"/>
</dbReference>
<dbReference type="AlphaFoldDB" id="A0A132B755"/>
<evidence type="ECO:0000313" key="4">
    <source>
        <dbReference type="Proteomes" id="UP000070700"/>
    </source>
</evidence>
<dbReference type="InParanoid" id="A0A132B755"/>
<protein>
    <submittedName>
        <fullName evidence="3">Short chain oxidoreductase</fullName>
    </submittedName>
</protein>
<dbReference type="PANTHER" id="PTHR43544">
    <property type="entry name" value="SHORT-CHAIN DEHYDROGENASE/REDUCTASE"/>
    <property type="match status" value="1"/>
</dbReference>
<dbReference type="KEGG" id="psco:LY89DRAFT_725107"/>
<dbReference type="Proteomes" id="UP000070700">
    <property type="component" value="Unassembled WGS sequence"/>
</dbReference>
<dbReference type="GO" id="GO:0005737">
    <property type="term" value="C:cytoplasm"/>
    <property type="evidence" value="ECO:0007669"/>
    <property type="project" value="TreeGrafter"/>
</dbReference>
<dbReference type="InterPro" id="IPR036291">
    <property type="entry name" value="NAD(P)-bd_dom_sf"/>
</dbReference>
<dbReference type="RefSeq" id="XP_018062526.1">
    <property type="nucleotide sequence ID" value="XM_018218951.1"/>
</dbReference>
<comment type="similarity">
    <text evidence="1 2">Belongs to the short-chain dehydrogenases/reductases (SDR) family.</text>
</comment>
<dbReference type="InterPro" id="IPR051468">
    <property type="entry name" value="Fungal_SecMetab_SDRs"/>
</dbReference>
<dbReference type="PRINTS" id="PR00080">
    <property type="entry name" value="SDRFAMILY"/>
</dbReference>
<evidence type="ECO:0000256" key="2">
    <source>
        <dbReference type="RuleBase" id="RU000363"/>
    </source>
</evidence>